<feature type="transmembrane region" description="Helical" evidence="10">
    <location>
        <begin position="185"/>
        <end position="208"/>
    </location>
</feature>
<gene>
    <name evidence="12" type="ORF">COT91_05380</name>
</gene>
<evidence type="ECO:0000256" key="8">
    <source>
        <dbReference type="ARBA" id="ARBA00023186"/>
    </source>
</evidence>
<evidence type="ECO:0000256" key="6">
    <source>
        <dbReference type="ARBA" id="ARBA00022989"/>
    </source>
</evidence>
<dbReference type="GO" id="GO:0015031">
    <property type="term" value="P:protein transport"/>
    <property type="evidence" value="ECO:0007669"/>
    <property type="project" value="UniProtKB-KW"/>
</dbReference>
<evidence type="ECO:0000256" key="1">
    <source>
        <dbReference type="ARBA" id="ARBA00004651"/>
    </source>
</evidence>
<organism evidence="12 13">
    <name type="scientific">Candidatus Doudnabacteria bacterium CG10_big_fil_rev_8_21_14_0_10_41_10</name>
    <dbReference type="NCBI Taxonomy" id="1974551"/>
    <lineage>
        <taxon>Bacteria</taxon>
        <taxon>Candidatus Doudnaibacteriota</taxon>
    </lineage>
</organism>
<dbReference type="CDD" id="cd20070">
    <property type="entry name" value="5TM_YidC_Alb3"/>
    <property type="match status" value="1"/>
</dbReference>
<dbReference type="InterPro" id="IPR028055">
    <property type="entry name" value="YidC/Oxa/ALB_C"/>
</dbReference>
<evidence type="ECO:0000259" key="11">
    <source>
        <dbReference type="Pfam" id="PF02096"/>
    </source>
</evidence>
<keyword evidence="3" id="KW-1003">Cell membrane</keyword>
<dbReference type="GO" id="GO:0032977">
    <property type="term" value="F:membrane insertase activity"/>
    <property type="evidence" value="ECO:0007669"/>
    <property type="project" value="InterPro"/>
</dbReference>
<dbReference type="Proteomes" id="UP000230557">
    <property type="component" value="Unassembled WGS sequence"/>
</dbReference>
<dbReference type="GO" id="GO:0051205">
    <property type="term" value="P:protein insertion into membrane"/>
    <property type="evidence" value="ECO:0007669"/>
    <property type="project" value="TreeGrafter"/>
</dbReference>
<feature type="domain" description="Membrane insertase YidC/Oxa/ALB C-terminal" evidence="11">
    <location>
        <begin position="30"/>
        <end position="234"/>
    </location>
</feature>
<evidence type="ECO:0000256" key="5">
    <source>
        <dbReference type="ARBA" id="ARBA00022927"/>
    </source>
</evidence>
<dbReference type="AlphaFoldDB" id="A0A2H0VC53"/>
<keyword evidence="7 10" id="KW-0472">Membrane</keyword>
<dbReference type="EMBL" id="PFAJ01000070">
    <property type="protein sequence ID" value="PIR96665.1"/>
    <property type="molecule type" value="Genomic_DNA"/>
</dbReference>
<evidence type="ECO:0000256" key="4">
    <source>
        <dbReference type="ARBA" id="ARBA00022692"/>
    </source>
</evidence>
<evidence type="ECO:0000256" key="7">
    <source>
        <dbReference type="ARBA" id="ARBA00023136"/>
    </source>
</evidence>
<comment type="subcellular location">
    <subcellularLocation>
        <location evidence="1">Cell membrane</location>
        <topology evidence="1">Multi-pass membrane protein</topology>
    </subcellularLocation>
    <subcellularLocation>
        <location evidence="9">Membrane</location>
        <topology evidence="9">Multi-pass membrane protein</topology>
    </subcellularLocation>
</comment>
<protein>
    <recommendedName>
        <fullName evidence="11">Membrane insertase YidC/Oxa/ALB C-terminal domain-containing protein</fullName>
    </recommendedName>
</protein>
<dbReference type="PANTHER" id="PTHR12428:SF65">
    <property type="entry name" value="CYTOCHROME C OXIDASE ASSEMBLY PROTEIN COX18, MITOCHONDRIAL"/>
    <property type="match status" value="1"/>
</dbReference>
<dbReference type="GO" id="GO:0005886">
    <property type="term" value="C:plasma membrane"/>
    <property type="evidence" value="ECO:0007669"/>
    <property type="project" value="UniProtKB-SubCell"/>
</dbReference>
<dbReference type="PANTHER" id="PTHR12428">
    <property type="entry name" value="OXA1"/>
    <property type="match status" value="1"/>
</dbReference>
<feature type="transmembrane region" description="Helical" evidence="10">
    <location>
        <begin position="214"/>
        <end position="232"/>
    </location>
</feature>
<evidence type="ECO:0000313" key="13">
    <source>
        <dbReference type="Proteomes" id="UP000230557"/>
    </source>
</evidence>
<sequence length="242" mass="27339">MLSNIYHTILVSPLLNLLVFFYNLLWSDIGLAIIAVTVLVRLILYPSFKHQLESQKKLSELQPQLQELRKKHKDDKEAQSKAMMDFYKNNKVNPFGSCLPMLIQLVILFALYRVFLTGLNGEILNQLYSFVPNPGEINPVSLGFINLAESSLVLAVITGIAQFFQSKLMTKFTPKSVKNGKDAGGMMTNMMSTQFVYIFPVITVVIGMRLPSGLVIYWLITTLFAVGQQYFIMRGKSKTANQ</sequence>
<proteinExistence type="inferred from homology"/>
<evidence type="ECO:0000256" key="3">
    <source>
        <dbReference type="ARBA" id="ARBA00022475"/>
    </source>
</evidence>
<dbReference type="InterPro" id="IPR047196">
    <property type="entry name" value="YidC_ALB_C"/>
</dbReference>
<dbReference type="Pfam" id="PF02096">
    <property type="entry name" value="60KD_IMP"/>
    <property type="match status" value="1"/>
</dbReference>
<keyword evidence="4 9" id="KW-0812">Transmembrane</keyword>
<reference evidence="13" key="1">
    <citation type="submission" date="2017-09" db="EMBL/GenBank/DDBJ databases">
        <title>Depth-based differentiation of microbial function through sediment-hosted aquifers and enrichment of novel symbionts in the deep terrestrial subsurface.</title>
        <authorList>
            <person name="Probst A.J."/>
            <person name="Ladd B."/>
            <person name="Jarett J.K."/>
            <person name="Geller-Mcgrath D.E."/>
            <person name="Sieber C.M.K."/>
            <person name="Emerson J.B."/>
            <person name="Anantharaman K."/>
            <person name="Thomas B.C."/>
            <person name="Malmstrom R."/>
            <person name="Stieglmeier M."/>
            <person name="Klingl A."/>
            <person name="Woyke T."/>
            <person name="Ryan C.M."/>
            <person name="Banfield J.F."/>
        </authorList>
    </citation>
    <scope>NUCLEOTIDE SEQUENCE [LARGE SCALE GENOMIC DNA]</scope>
</reference>
<name>A0A2H0VC53_9BACT</name>
<keyword evidence="5" id="KW-0653">Protein transport</keyword>
<evidence type="ECO:0000256" key="10">
    <source>
        <dbReference type="SAM" id="Phobius"/>
    </source>
</evidence>
<accession>A0A2H0VC53</accession>
<evidence type="ECO:0000313" key="12">
    <source>
        <dbReference type="EMBL" id="PIR96665.1"/>
    </source>
</evidence>
<dbReference type="NCBIfam" id="TIGR03592">
    <property type="entry name" value="yidC_oxa1_cterm"/>
    <property type="match status" value="1"/>
</dbReference>
<keyword evidence="2" id="KW-0813">Transport</keyword>
<evidence type="ECO:0000256" key="2">
    <source>
        <dbReference type="ARBA" id="ARBA00022448"/>
    </source>
</evidence>
<feature type="transmembrane region" description="Helical" evidence="10">
    <location>
        <begin position="142"/>
        <end position="164"/>
    </location>
</feature>
<keyword evidence="8" id="KW-0143">Chaperone</keyword>
<keyword evidence="6 10" id="KW-1133">Transmembrane helix</keyword>
<feature type="transmembrane region" description="Helical" evidence="10">
    <location>
        <begin position="92"/>
        <end position="115"/>
    </location>
</feature>
<dbReference type="InterPro" id="IPR001708">
    <property type="entry name" value="YidC/ALB3/OXA1/COX18"/>
</dbReference>
<comment type="similarity">
    <text evidence="9">Belongs to the OXA1/ALB3/YidC family.</text>
</comment>
<evidence type="ECO:0000256" key="9">
    <source>
        <dbReference type="RuleBase" id="RU003945"/>
    </source>
</evidence>
<comment type="caution">
    <text evidence="12">The sequence shown here is derived from an EMBL/GenBank/DDBJ whole genome shotgun (WGS) entry which is preliminary data.</text>
</comment>
<feature type="transmembrane region" description="Helical" evidence="10">
    <location>
        <begin position="20"/>
        <end position="44"/>
    </location>
</feature>